<evidence type="ECO:0000256" key="10">
    <source>
        <dbReference type="ARBA" id="ARBA00022975"/>
    </source>
</evidence>
<evidence type="ECO:0000256" key="4">
    <source>
        <dbReference type="ARBA" id="ARBA00005161"/>
    </source>
</evidence>
<comment type="cofactor">
    <cofactor evidence="1">
        <name>FMN</name>
        <dbReference type="ChEBI" id="CHEBI:58210"/>
    </cofactor>
</comment>
<dbReference type="InterPro" id="IPR005719">
    <property type="entry name" value="Dihydroorotate_DH_2"/>
</dbReference>
<protein>
    <recommendedName>
        <fullName evidence="7">Dihydroorotate dehydrogenase (quinone)</fullName>
        <ecNumber evidence="6">1.3.5.2</ecNumber>
    </recommendedName>
    <alternativeName>
        <fullName evidence="14">DHOdehase</fullName>
    </alternativeName>
    <alternativeName>
        <fullName evidence="13">Dihydroorotate oxidase</fullName>
    </alternativeName>
</protein>
<reference evidence="18 19" key="1">
    <citation type="submission" date="2023-09" db="EMBL/GenBank/DDBJ databases">
        <authorList>
            <person name="Rey-Velasco X."/>
        </authorList>
    </citation>
    <scope>NUCLEOTIDE SEQUENCE [LARGE SCALE GENOMIC DNA]</scope>
    <source>
        <strain evidence="18 19">F394</strain>
    </source>
</reference>
<evidence type="ECO:0000256" key="9">
    <source>
        <dbReference type="ARBA" id="ARBA00022643"/>
    </source>
</evidence>
<dbReference type="InterPro" id="IPR005720">
    <property type="entry name" value="Dihydroorotate_DH_cat"/>
</dbReference>
<evidence type="ECO:0000256" key="16">
    <source>
        <dbReference type="SAM" id="MobiDB-lite"/>
    </source>
</evidence>
<gene>
    <name evidence="18" type="ORF">RM540_10200</name>
</gene>
<evidence type="ECO:0000256" key="1">
    <source>
        <dbReference type="ARBA" id="ARBA00001917"/>
    </source>
</evidence>
<evidence type="ECO:0000313" key="19">
    <source>
        <dbReference type="Proteomes" id="UP001267426"/>
    </source>
</evidence>
<dbReference type="NCBIfam" id="NF003652">
    <property type="entry name" value="PRK05286.2-5"/>
    <property type="match status" value="1"/>
</dbReference>
<dbReference type="Pfam" id="PF01180">
    <property type="entry name" value="DHO_dh"/>
    <property type="match status" value="1"/>
</dbReference>
<dbReference type="PANTHER" id="PTHR48109:SF4">
    <property type="entry name" value="DIHYDROOROTATE DEHYDROGENASE (QUINONE), MITOCHONDRIAL"/>
    <property type="match status" value="1"/>
</dbReference>
<dbReference type="InterPro" id="IPR050074">
    <property type="entry name" value="DHO_dehydrogenase"/>
</dbReference>
<evidence type="ECO:0000256" key="3">
    <source>
        <dbReference type="ARBA" id="ARBA00004370"/>
    </source>
</evidence>
<keyword evidence="19" id="KW-1185">Reference proteome</keyword>
<dbReference type="GO" id="GO:0106430">
    <property type="term" value="F:dihydroorotate dehydrogenase (quinone) activity"/>
    <property type="evidence" value="ECO:0007669"/>
    <property type="project" value="UniProtKB-EC"/>
</dbReference>
<evidence type="ECO:0000313" key="18">
    <source>
        <dbReference type="EMBL" id="MDT0632115.1"/>
    </source>
</evidence>
<evidence type="ECO:0000256" key="11">
    <source>
        <dbReference type="ARBA" id="ARBA00023002"/>
    </source>
</evidence>
<comment type="subcellular location">
    <subcellularLocation>
        <location evidence="3">Membrane</location>
    </subcellularLocation>
</comment>
<dbReference type="InterPro" id="IPR001295">
    <property type="entry name" value="Dihydroorotate_DH_CS"/>
</dbReference>
<dbReference type="Gene3D" id="3.20.20.70">
    <property type="entry name" value="Aldolase class I"/>
    <property type="match status" value="1"/>
</dbReference>
<dbReference type="EMBL" id="JAVRHT010000021">
    <property type="protein sequence ID" value="MDT0632115.1"/>
    <property type="molecule type" value="Genomic_DNA"/>
</dbReference>
<evidence type="ECO:0000256" key="13">
    <source>
        <dbReference type="ARBA" id="ARBA00031623"/>
    </source>
</evidence>
<evidence type="ECO:0000256" key="12">
    <source>
        <dbReference type="ARBA" id="ARBA00023136"/>
    </source>
</evidence>
<name>A0ABU3BS46_9BACT</name>
<dbReference type="SUPFAM" id="SSF51395">
    <property type="entry name" value="FMN-linked oxidoreductases"/>
    <property type="match status" value="1"/>
</dbReference>
<dbReference type="Proteomes" id="UP001267426">
    <property type="component" value="Unassembled WGS sequence"/>
</dbReference>
<feature type="domain" description="Dihydroorotate dehydrogenase catalytic" evidence="17">
    <location>
        <begin position="46"/>
        <end position="379"/>
    </location>
</feature>
<evidence type="ECO:0000256" key="2">
    <source>
        <dbReference type="ARBA" id="ARBA00003125"/>
    </source>
</evidence>
<evidence type="ECO:0000256" key="5">
    <source>
        <dbReference type="ARBA" id="ARBA00005359"/>
    </source>
</evidence>
<keyword evidence="8" id="KW-0285">Flavoprotein</keyword>
<comment type="caution">
    <text evidence="18">The sequence shown here is derived from an EMBL/GenBank/DDBJ whole genome shotgun (WGS) entry which is preliminary data.</text>
</comment>
<keyword evidence="9" id="KW-0288">FMN</keyword>
<evidence type="ECO:0000256" key="7">
    <source>
        <dbReference type="ARBA" id="ARBA00018366"/>
    </source>
</evidence>
<dbReference type="PROSITE" id="PS00912">
    <property type="entry name" value="DHODEHASE_2"/>
    <property type="match status" value="1"/>
</dbReference>
<comment type="pathway">
    <text evidence="4">Pyrimidine metabolism; UMP biosynthesis via de novo pathway; orotate from (S)-dihydroorotate (quinone route): step 1/1.</text>
</comment>
<dbReference type="EC" id="1.3.5.2" evidence="6"/>
<evidence type="ECO:0000256" key="8">
    <source>
        <dbReference type="ARBA" id="ARBA00022630"/>
    </source>
</evidence>
<evidence type="ECO:0000256" key="14">
    <source>
        <dbReference type="ARBA" id="ARBA00032000"/>
    </source>
</evidence>
<dbReference type="RefSeq" id="WP_311663730.1">
    <property type="nucleotide sequence ID" value="NZ_JAVRHT010000021.1"/>
</dbReference>
<comment type="similarity">
    <text evidence="5">Belongs to the dihydroorotate dehydrogenase family. Type 2 subfamily.</text>
</comment>
<comment type="function">
    <text evidence="2">Catalyzes the conversion of dihydroorotate to orotate with quinone as electron acceptor.</text>
</comment>
<accession>A0ABU3BS46</accession>
<comment type="catalytic activity">
    <reaction evidence="15">
        <text>(S)-dihydroorotate + a quinone = orotate + a quinol</text>
        <dbReference type="Rhea" id="RHEA:30187"/>
        <dbReference type="ChEBI" id="CHEBI:24646"/>
        <dbReference type="ChEBI" id="CHEBI:30839"/>
        <dbReference type="ChEBI" id="CHEBI:30864"/>
        <dbReference type="ChEBI" id="CHEBI:132124"/>
        <dbReference type="EC" id="1.3.5.2"/>
    </reaction>
</comment>
<sequence>MYRRLRPLLFRLDAERAHGLAVRAGRLGQRLPALTGALFGAADAGLEQTVWGLRFRNPVGLAAGFDKNAELVRLWAALGFGHAEVGSVSARPSAGNARPRAFRLPADGALVNRMGLNNDGAAAVAARLAATAAPSGLVVGVNVAKTHSPDILGAAGVEDFRASVRALAPQADYLALNVSCPNTAEGKTFEAPDTLDALLAAVADEVGGAVRVARPAPEGDRHPSKRSSQPPVLGPRSREPKASPPLLVKLSPPPTGGVDVGATDELVQICLDRGVVGFITANTAADRGGLATPPDAVGRIGRGGLSGRPLAARATALARHLYRTTGGRVPIVGVGGVDSAEAAYARIRAGASLVQVYTGLVYEGPGLVGRVNRGLVRLLERDGFGSVAEAVGADA</sequence>
<organism evidence="18 19">
    <name type="scientific">Rubrivirga litoralis</name>
    <dbReference type="NCBI Taxonomy" id="3075598"/>
    <lineage>
        <taxon>Bacteria</taxon>
        <taxon>Pseudomonadati</taxon>
        <taxon>Rhodothermota</taxon>
        <taxon>Rhodothermia</taxon>
        <taxon>Rhodothermales</taxon>
        <taxon>Rubricoccaceae</taxon>
        <taxon>Rubrivirga</taxon>
    </lineage>
</organism>
<feature type="region of interest" description="Disordered" evidence="16">
    <location>
        <begin position="214"/>
        <end position="255"/>
    </location>
</feature>
<dbReference type="PANTHER" id="PTHR48109">
    <property type="entry name" value="DIHYDROOROTATE DEHYDROGENASE (QUINONE), MITOCHONDRIAL-RELATED"/>
    <property type="match status" value="1"/>
</dbReference>
<dbReference type="CDD" id="cd04738">
    <property type="entry name" value="DHOD_2_like"/>
    <property type="match status" value="1"/>
</dbReference>
<evidence type="ECO:0000256" key="6">
    <source>
        <dbReference type="ARBA" id="ARBA00012791"/>
    </source>
</evidence>
<keyword evidence="11 18" id="KW-0560">Oxidoreductase</keyword>
<proteinExistence type="inferred from homology"/>
<evidence type="ECO:0000256" key="15">
    <source>
        <dbReference type="ARBA" id="ARBA00048639"/>
    </source>
</evidence>
<dbReference type="InterPro" id="IPR013785">
    <property type="entry name" value="Aldolase_TIM"/>
</dbReference>
<keyword evidence="10" id="KW-0665">Pyrimidine biosynthesis</keyword>
<keyword evidence="12" id="KW-0472">Membrane</keyword>
<evidence type="ECO:0000259" key="17">
    <source>
        <dbReference type="Pfam" id="PF01180"/>
    </source>
</evidence>